<dbReference type="InterPro" id="IPR036390">
    <property type="entry name" value="WH_DNA-bd_sf"/>
</dbReference>
<dbReference type="InterPro" id="IPR011991">
    <property type="entry name" value="ArsR-like_HTH"/>
</dbReference>
<evidence type="ECO:0000313" key="6">
    <source>
        <dbReference type="Proteomes" id="UP000648352"/>
    </source>
</evidence>
<evidence type="ECO:0000259" key="4">
    <source>
        <dbReference type="PROSITE" id="PS50987"/>
    </source>
</evidence>
<evidence type="ECO:0000256" key="2">
    <source>
        <dbReference type="ARBA" id="ARBA00023125"/>
    </source>
</evidence>
<dbReference type="Gene3D" id="1.10.10.10">
    <property type="entry name" value="Winged helix-like DNA-binding domain superfamily/Winged helix DNA-binding domain"/>
    <property type="match status" value="1"/>
</dbReference>
<comment type="caution">
    <text evidence="5">The sequence shown here is derived from an EMBL/GenBank/DDBJ whole genome shotgun (WGS) entry which is preliminary data.</text>
</comment>
<organism evidence="5 6">
    <name type="scientific">Microbacterium pullorum</name>
    <dbReference type="NCBI Taxonomy" id="2762236"/>
    <lineage>
        <taxon>Bacteria</taxon>
        <taxon>Bacillati</taxon>
        <taxon>Actinomycetota</taxon>
        <taxon>Actinomycetes</taxon>
        <taxon>Micrococcales</taxon>
        <taxon>Microbacteriaceae</taxon>
        <taxon>Microbacterium</taxon>
    </lineage>
</organism>
<sequence>MATSTVEQIACCAPGGGRVLSVAQADDLGRVLKAIADPTRLRLLSMIAAADGGELCACDMPEPLGVKQPTVSHHLKVMTEAGILSREKRGVWAHYRVVPDVVASLTAVLMSIADPEAAIADHAARRVS</sequence>
<dbReference type="InterPro" id="IPR051081">
    <property type="entry name" value="HTH_MetalResp_TranReg"/>
</dbReference>
<evidence type="ECO:0000313" key="5">
    <source>
        <dbReference type="EMBL" id="MBD7956359.1"/>
    </source>
</evidence>
<evidence type="ECO:0000256" key="1">
    <source>
        <dbReference type="ARBA" id="ARBA00023015"/>
    </source>
</evidence>
<dbReference type="CDD" id="cd00090">
    <property type="entry name" value="HTH_ARSR"/>
    <property type="match status" value="1"/>
</dbReference>
<dbReference type="RefSeq" id="WP_191717372.1">
    <property type="nucleotide sequence ID" value="NZ_JACSQP010000001.1"/>
</dbReference>
<reference evidence="5 6" key="1">
    <citation type="submission" date="2020-08" db="EMBL/GenBank/DDBJ databases">
        <title>A Genomic Blueprint of the Chicken Gut Microbiome.</title>
        <authorList>
            <person name="Gilroy R."/>
            <person name="Ravi A."/>
            <person name="Getino M."/>
            <person name="Pursley I."/>
            <person name="Horton D.L."/>
            <person name="Alikhan N.-F."/>
            <person name="Baker D."/>
            <person name="Gharbi K."/>
            <person name="Hall N."/>
            <person name="Watson M."/>
            <person name="Adriaenssens E.M."/>
            <person name="Foster-Nyarko E."/>
            <person name="Jarju S."/>
            <person name="Secka A."/>
            <person name="Antonio M."/>
            <person name="Oren A."/>
            <person name="Chaudhuri R."/>
            <person name="La Ragione R.M."/>
            <person name="Hildebrand F."/>
            <person name="Pallen M.J."/>
        </authorList>
    </citation>
    <scope>NUCLEOTIDE SEQUENCE [LARGE SCALE GENOMIC DNA]</scope>
    <source>
        <strain evidence="5 6">Sa4CUA7</strain>
    </source>
</reference>
<accession>A0ABR8RZ45</accession>
<proteinExistence type="predicted"/>
<evidence type="ECO:0000256" key="3">
    <source>
        <dbReference type="ARBA" id="ARBA00023163"/>
    </source>
</evidence>
<dbReference type="EMBL" id="JACSQP010000001">
    <property type="protein sequence ID" value="MBD7956359.1"/>
    <property type="molecule type" value="Genomic_DNA"/>
</dbReference>
<dbReference type="Pfam" id="PF01022">
    <property type="entry name" value="HTH_5"/>
    <property type="match status" value="1"/>
</dbReference>
<dbReference type="PANTHER" id="PTHR33154:SF18">
    <property type="entry name" value="ARSENICAL RESISTANCE OPERON REPRESSOR"/>
    <property type="match status" value="1"/>
</dbReference>
<protein>
    <submittedName>
        <fullName evidence="5">Helix-turn-helix transcriptional regulator</fullName>
    </submittedName>
</protein>
<feature type="domain" description="HTH arsR-type" evidence="4">
    <location>
        <begin position="20"/>
        <end position="117"/>
    </location>
</feature>
<gene>
    <name evidence="5" type="ORF">H9651_01760</name>
</gene>
<dbReference type="SMART" id="SM00418">
    <property type="entry name" value="HTH_ARSR"/>
    <property type="match status" value="1"/>
</dbReference>
<dbReference type="PROSITE" id="PS50987">
    <property type="entry name" value="HTH_ARSR_2"/>
    <property type="match status" value="1"/>
</dbReference>
<dbReference type="PANTHER" id="PTHR33154">
    <property type="entry name" value="TRANSCRIPTIONAL REGULATOR, ARSR FAMILY"/>
    <property type="match status" value="1"/>
</dbReference>
<dbReference type="InterPro" id="IPR036388">
    <property type="entry name" value="WH-like_DNA-bd_sf"/>
</dbReference>
<keyword evidence="6" id="KW-1185">Reference proteome</keyword>
<dbReference type="InterPro" id="IPR001845">
    <property type="entry name" value="HTH_ArsR_DNA-bd_dom"/>
</dbReference>
<name>A0ABR8RZ45_9MICO</name>
<dbReference type="PRINTS" id="PR00778">
    <property type="entry name" value="HTHARSR"/>
</dbReference>
<keyword evidence="2" id="KW-0238">DNA-binding</keyword>
<dbReference type="NCBIfam" id="NF033788">
    <property type="entry name" value="HTH_metalloreg"/>
    <property type="match status" value="1"/>
</dbReference>
<keyword evidence="1" id="KW-0805">Transcription regulation</keyword>
<dbReference type="SUPFAM" id="SSF46785">
    <property type="entry name" value="Winged helix' DNA-binding domain"/>
    <property type="match status" value="1"/>
</dbReference>
<keyword evidence="3" id="KW-0804">Transcription</keyword>
<dbReference type="Proteomes" id="UP000648352">
    <property type="component" value="Unassembled WGS sequence"/>
</dbReference>